<name>A0A9W6SYB1_CANBO</name>
<evidence type="ECO:0000256" key="1">
    <source>
        <dbReference type="SAM" id="SignalP"/>
    </source>
</evidence>
<gene>
    <name evidence="2" type="ORF">Cboi02_000165600</name>
</gene>
<dbReference type="AlphaFoldDB" id="A0A9W6SYB1"/>
<comment type="caution">
    <text evidence="2">The sequence shown here is derived from an EMBL/GenBank/DDBJ whole genome shotgun (WGS) entry which is preliminary data.</text>
</comment>
<keyword evidence="1" id="KW-0732">Signal</keyword>
<feature type="chain" id="PRO_5040988721" evidence="1">
    <location>
        <begin position="21"/>
        <end position="120"/>
    </location>
</feature>
<accession>A0A9W6SYB1</accession>
<evidence type="ECO:0000313" key="3">
    <source>
        <dbReference type="Proteomes" id="UP001165120"/>
    </source>
</evidence>
<proteinExistence type="predicted"/>
<dbReference type="Proteomes" id="UP001165120">
    <property type="component" value="Unassembled WGS sequence"/>
</dbReference>
<sequence>MKFTTNIILSALFTNSPVFAASELLTLIVQAPDTGLQHSSIYGYHESAAIDSFFLSNTGTSPELTQDTETRFPSYTEYQHLGRTDTTLAFTAAGNPSVVSIDSGVTIDGQKLFFCLKDQI</sequence>
<keyword evidence="3" id="KW-1185">Reference proteome</keyword>
<reference evidence="2" key="1">
    <citation type="submission" date="2023-04" db="EMBL/GenBank/DDBJ databases">
        <title>Candida boidinii NBRC 10035.</title>
        <authorList>
            <person name="Ichikawa N."/>
            <person name="Sato H."/>
            <person name="Tonouchi N."/>
        </authorList>
    </citation>
    <scope>NUCLEOTIDE SEQUENCE</scope>
    <source>
        <strain evidence="2">NBRC 10035</strain>
    </source>
</reference>
<feature type="signal peptide" evidence="1">
    <location>
        <begin position="1"/>
        <end position="20"/>
    </location>
</feature>
<evidence type="ECO:0000313" key="2">
    <source>
        <dbReference type="EMBL" id="GME68433.1"/>
    </source>
</evidence>
<protein>
    <submittedName>
        <fullName evidence="2">Unnamed protein product</fullName>
    </submittedName>
</protein>
<organism evidence="2 3">
    <name type="scientific">Candida boidinii</name>
    <name type="common">Yeast</name>
    <dbReference type="NCBI Taxonomy" id="5477"/>
    <lineage>
        <taxon>Eukaryota</taxon>
        <taxon>Fungi</taxon>
        <taxon>Dikarya</taxon>
        <taxon>Ascomycota</taxon>
        <taxon>Saccharomycotina</taxon>
        <taxon>Pichiomycetes</taxon>
        <taxon>Pichiales</taxon>
        <taxon>Pichiaceae</taxon>
        <taxon>Ogataea</taxon>
        <taxon>Ogataea/Candida clade</taxon>
    </lineage>
</organism>
<dbReference type="EMBL" id="BSXN01000415">
    <property type="protein sequence ID" value="GME68433.1"/>
    <property type="molecule type" value="Genomic_DNA"/>
</dbReference>